<dbReference type="STRING" id="995062.SAMN04489718_2052"/>
<dbReference type="Proteomes" id="UP000199301">
    <property type="component" value="Unassembled WGS sequence"/>
</dbReference>
<sequence length="30" mass="3352">MNSRARITLVLLVMIALVVFGWVAEHVDVV</sequence>
<proteinExistence type="predicted"/>
<evidence type="ECO:0000313" key="2">
    <source>
        <dbReference type="EMBL" id="SDQ75137.1"/>
    </source>
</evidence>
<organism evidence="2 3">
    <name type="scientific">Actinopolyspora saharensis</name>
    <dbReference type="NCBI Taxonomy" id="995062"/>
    <lineage>
        <taxon>Bacteria</taxon>
        <taxon>Bacillati</taxon>
        <taxon>Actinomycetota</taxon>
        <taxon>Actinomycetes</taxon>
        <taxon>Actinopolysporales</taxon>
        <taxon>Actinopolysporaceae</taxon>
        <taxon>Actinopolyspora</taxon>
    </lineage>
</organism>
<keyword evidence="3" id="KW-1185">Reference proteome</keyword>
<dbReference type="EMBL" id="FNKO01000002">
    <property type="protein sequence ID" value="SDQ75137.1"/>
    <property type="molecule type" value="Genomic_DNA"/>
</dbReference>
<name>A0A1H1DF58_9ACTN</name>
<feature type="transmembrane region" description="Helical" evidence="1">
    <location>
        <begin position="7"/>
        <end position="24"/>
    </location>
</feature>
<evidence type="ECO:0000313" key="3">
    <source>
        <dbReference type="Proteomes" id="UP000199301"/>
    </source>
</evidence>
<keyword evidence="1" id="KW-0472">Membrane</keyword>
<keyword evidence="1" id="KW-0812">Transmembrane</keyword>
<accession>A0A1H1DF58</accession>
<gene>
    <name evidence="2" type="ORF">SAMN04489718_2052</name>
</gene>
<evidence type="ECO:0000256" key="1">
    <source>
        <dbReference type="SAM" id="Phobius"/>
    </source>
</evidence>
<protein>
    <submittedName>
        <fullName evidence="2">Uncharacterized protein</fullName>
    </submittedName>
</protein>
<reference evidence="3" key="1">
    <citation type="submission" date="2016-10" db="EMBL/GenBank/DDBJ databases">
        <authorList>
            <person name="Varghese N."/>
            <person name="Submissions S."/>
        </authorList>
    </citation>
    <scope>NUCLEOTIDE SEQUENCE [LARGE SCALE GENOMIC DNA]</scope>
    <source>
        <strain evidence="3">DSM 45459</strain>
    </source>
</reference>
<keyword evidence="1" id="KW-1133">Transmembrane helix</keyword>
<dbReference type="AlphaFoldDB" id="A0A1H1DF58"/>